<organism evidence="1 2">
    <name type="scientific">Lojkania enalia</name>
    <dbReference type="NCBI Taxonomy" id="147567"/>
    <lineage>
        <taxon>Eukaryota</taxon>
        <taxon>Fungi</taxon>
        <taxon>Dikarya</taxon>
        <taxon>Ascomycota</taxon>
        <taxon>Pezizomycotina</taxon>
        <taxon>Dothideomycetes</taxon>
        <taxon>Pleosporomycetidae</taxon>
        <taxon>Pleosporales</taxon>
        <taxon>Pleosporales incertae sedis</taxon>
        <taxon>Lojkania</taxon>
    </lineage>
</organism>
<dbReference type="OrthoDB" id="10524110at2759"/>
<comment type="caution">
    <text evidence="1">The sequence shown here is derived from an EMBL/GenBank/DDBJ whole genome shotgun (WGS) entry which is preliminary data.</text>
</comment>
<evidence type="ECO:0000313" key="1">
    <source>
        <dbReference type="EMBL" id="KAF2267911.1"/>
    </source>
</evidence>
<dbReference type="AlphaFoldDB" id="A0A9P4N931"/>
<gene>
    <name evidence="1" type="ORF">CC78DRAFT_541142</name>
</gene>
<dbReference type="EMBL" id="ML986588">
    <property type="protein sequence ID" value="KAF2267911.1"/>
    <property type="molecule type" value="Genomic_DNA"/>
</dbReference>
<keyword evidence="2" id="KW-1185">Reference proteome</keyword>
<protein>
    <submittedName>
        <fullName evidence="1">Uncharacterized protein</fullName>
    </submittedName>
</protein>
<proteinExistence type="predicted"/>
<evidence type="ECO:0000313" key="2">
    <source>
        <dbReference type="Proteomes" id="UP000800093"/>
    </source>
</evidence>
<dbReference type="Proteomes" id="UP000800093">
    <property type="component" value="Unassembled WGS sequence"/>
</dbReference>
<name>A0A9P4N931_9PLEO</name>
<sequence length="161" mass="19242">MCFTKNTHKSGTWLDFYPLNENSHGLDAALAARIDKVYESLKEIQISVQNRELLIELSEKDPLYRSQYPRNRKWRREAEVSNQAYYALREEVEKARKKVTEKQIAQWESNVERLLEETLSKLDKIAYGDRWGAWKENTERIFKTEDWDWESGGKKDIRRLV</sequence>
<reference evidence="2" key="1">
    <citation type="journal article" date="2020" name="Stud. Mycol.">
        <title>101 Dothideomycetes genomes: A test case for predicting lifestyles and emergence of pathogens.</title>
        <authorList>
            <person name="Haridas S."/>
            <person name="Albert R."/>
            <person name="Binder M."/>
            <person name="Bloem J."/>
            <person name="LaButti K."/>
            <person name="Salamov A."/>
            <person name="Andreopoulos B."/>
            <person name="Baker S."/>
            <person name="Barry K."/>
            <person name="Bills G."/>
            <person name="Bluhm B."/>
            <person name="Cannon C."/>
            <person name="Castanera R."/>
            <person name="Culley D."/>
            <person name="Daum C."/>
            <person name="Ezra D."/>
            <person name="Gonzalez J."/>
            <person name="Henrissat B."/>
            <person name="Kuo A."/>
            <person name="Liang C."/>
            <person name="Lipzen A."/>
            <person name="Lutzoni F."/>
            <person name="Magnuson J."/>
            <person name="Mondo S."/>
            <person name="Nolan M."/>
            <person name="Ohm R."/>
            <person name="Pangilinan J."/>
            <person name="Park H.-J."/>
            <person name="Ramirez L."/>
            <person name="Alfaro M."/>
            <person name="Sun H."/>
            <person name="Tritt A."/>
            <person name="Yoshinaga Y."/>
            <person name="Zwiers L.-H."/>
            <person name="Turgeon B."/>
            <person name="Goodwin S."/>
            <person name="Spatafora J."/>
            <person name="Crous P."/>
            <person name="Grigoriev I."/>
        </authorList>
    </citation>
    <scope>NUCLEOTIDE SEQUENCE [LARGE SCALE GENOMIC DNA]</scope>
    <source>
        <strain evidence="2">CBS 304.66</strain>
    </source>
</reference>
<accession>A0A9P4N931</accession>